<gene>
    <name evidence="3" type="ORF">UFOPK3204_01738</name>
</gene>
<protein>
    <submittedName>
        <fullName evidence="3">Unannotated protein</fullName>
    </submittedName>
</protein>
<dbReference type="PANTHER" id="PTHR30632">
    <property type="entry name" value="MOLYBDATE-BINDING PERIPLASMIC PROTEIN"/>
    <property type="match status" value="1"/>
</dbReference>
<evidence type="ECO:0000256" key="1">
    <source>
        <dbReference type="ARBA" id="ARBA00022723"/>
    </source>
</evidence>
<dbReference type="InterPro" id="IPR050682">
    <property type="entry name" value="ModA/WtpA"/>
</dbReference>
<dbReference type="GO" id="GO:0015689">
    <property type="term" value="P:molybdate ion transport"/>
    <property type="evidence" value="ECO:0007669"/>
    <property type="project" value="InterPro"/>
</dbReference>
<dbReference type="GO" id="GO:0030973">
    <property type="term" value="F:molybdate ion binding"/>
    <property type="evidence" value="ECO:0007669"/>
    <property type="project" value="TreeGrafter"/>
</dbReference>
<evidence type="ECO:0000256" key="2">
    <source>
        <dbReference type="ARBA" id="ARBA00022729"/>
    </source>
</evidence>
<sequence>MKLAGYLSVAVAGTLIALGGAPPAGAAISKTADNTASPAAFEAPSGAITISAADSLIDVLPVIAAAFTKRFPKVTVKFNFGGSSALVAQLNAGAPVDILATASELTMANAVSAGTVINPLKFAKNTMAIAMPAGNPANVTALADLARPGVLVAICDVLVPCGAAARDLFKNANITVTPVTRELDVRMVLSKVIADEVDAGIVYVTDIQWAGSKVTSAAIPSALNVVTSYPVAAVKASANPTAAKAFADYLHYSFSAQWILQAYGFMRP</sequence>
<organism evidence="3">
    <name type="scientific">freshwater metagenome</name>
    <dbReference type="NCBI Taxonomy" id="449393"/>
    <lineage>
        <taxon>unclassified sequences</taxon>
        <taxon>metagenomes</taxon>
        <taxon>ecological metagenomes</taxon>
    </lineage>
</organism>
<evidence type="ECO:0000313" key="3">
    <source>
        <dbReference type="EMBL" id="CAB4835349.1"/>
    </source>
</evidence>
<dbReference type="AlphaFoldDB" id="A0A6J7ATX7"/>
<keyword evidence="2" id="KW-0732">Signal</keyword>
<dbReference type="NCBIfam" id="TIGR01256">
    <property type="entry name" value="modA"/>
    <property type="match status" value="1"/>
</dbReference>
<dbReference type="Gene3D" id="3.40.190.10">
    <property type="entry name" value="Periplasmic binding protein-like II"/>
    <property type="match status" value="2"/>
</dbReference>
<proteinExistence type="predicted"/>
<name>A0A6J7ATX7_9ZZZZ</name>
<dbReference type="InterPro" id="IPR005950">
    <property type="entry name" value="ModA"/>
</dbReference>
<dbReference type="PIRSF" id="PIRSF004846">
    <property type="entry name" value="ModA"/>
    <property type="match status" value="1"/>
</dbReference>
<dbReference type="SUPFAM" id="SSF53850">
    <property type="entry name" value="Periplasmic binding protein-like II"/>
    <property type="match status" value="1"/>
</dbReference>
<dbReference type="EMBL" id="CAFABK010000131">
    <property type="protein sequence ID" value="CAB4835349.1"/>
    <property type="molecule type" value="Genomic_DNA"/>
</dbReference>
<accession>A0A6J7ATX7</accession>
<keyword evidence="1" id="KW-0479">Metal-binding</keyword>
<dbReference type="GO" id="GO:0046872">
    <property type="term" value="F:metal ion binding"/>
    <property type="evidence" value="ECO:0007669"/>
    <property type="project" value="UniProtKB-KW"/>
</dbReference>
<dbReference type="PANTHER" id="PTHR30632:SF0">
    <property type="entry name" value="SULFATE-BINDING PROTEIN"/>
    <property type="match status" value="1"/>
</dbReference>
<reference evidence="3" key="1">
    <citation type="submission" date="2020-05" db="EMBL/GenBank/DDBJ databases">
        <authorList>
            <person name="Chiriac C."/>
            <person name="Salcher M."/>
            <person name="Ghai R."/>
            <person name="Kavagutti S V."/>
        </authorList>
    </citation>
    <scope>NUCLEOTIDE SEQUENCE</scope>
</reference>
<dbReference type="Pfam" id="PF13531">
    <property type="entry name" value="SBP_bac_11"/>
    <property type="match status" value="1"/>
</dbReference>